<protein>
    <submittedName>
        <fullName evidence="1">Uncharacterized protein</fullName>
    </submittedName>
</protein>
<dbReference type="Proteomes" id="UP000807025">
    <property type="component" value="Unassembled WGS sequence"/>
</dbReference>
<gene>
    <name evidence="1" type="ORF">BDN71DRAFT_1455160</name>
</gene>
<dbReference type="AlphaFoldDB" id="A0A9P5ZPP6"/>
<keyword evidence="2" id="KW-1185">Reference proteome</keyword>
<reference evidence="1" key="1">
    <citation type="submission" date="2020-11" db="EMBL/GenBank/DDBJ databases">
        <authorList>
            <consortium name="DOE Joint Genome Institute"/>
            <person name="Ahrendt S."/>
            <person name="Riley R."/>
            <person name="Andreopoulos W."/>
            <person name="Labutti K."/>
            <person name="Pangilinan J."/>
            <person name="Ruiz-Duenas F.J."/>
            <person name="Barrasa J.M."/>
            <person name="Sanchez-Garcia M."/>
            <person name="Camarero S."/>
            <person name="Miyauchi S."/>
            <person name="Serrano A."/>
            <person name="Linde D."/>
            <person name="Babiker R."/>
            <person name="Drula E."/>
            <person name="Ayuso-Fernandez I."/>
            <person name="Pacheco R."/>
            <person name="Padilla G."/>
            <person name="Ferreira P."/>
            <person name="Barriuso J."/>
            <person name="Kellner H."/>
            <person name="Castanera R."/>
            <person name="Alfaro M."/>
            <person name="Ramirez L."/>
            <person name="Pisabarro A.G."/>
            <person name="Kuo A."/>
            <person name="Tritt A."/>
            <person name="Lipzen A."/>
            <person name="He G."/>
            <person name="Yan M."/>
            <person name="Ng V."/>
            <person name="Cullen D."/>
            <person name="Martin F."/>
            <person name="Rosso M.-N."/>
            <person name="Henrissat B."/>
            <person name="Hibbett D."/>
            <person name="Martinez A.T."/>
            <person name="Grigoriev I.V."/>
        </authorList>
    </citation>
    <scope>NUCLEOTIDE SEQUENCE</scope>
    <source>
        <strain evidence="1">ATCC 90797</strain>
    </source>
</reference>
<organism evidence="1 2">
    <name type="scientific">Pleurotus eryngii</name>
    <name type="common">Boletus of the steppes</name>
    <dbReference type="NCBI Taxonomy" id="5323"/>
    <lineage>
        <taxon>Eukaryota</taxon>
        <taxon>Fungi</taxon>
        <taxon>Dikarya</taxon>
        <taxon>Basidiomycota</taxon>
        <taxon>Agaricomycotina</taxon>
        <taxon>Agaricomycetes</taxon>
        <taxon>Agaricomycetidae</taxon>
        <taxon>Agaricales</taxon>
        <taxon>Pleurotineae</taxon>
        <taxon>Pleurotaceae</taxon>
        <taxon>Pleurotus</taxon>
    </lineage>
</organism>
<accession>A0A9P5ZPP6</accession>
<evidence type="ECO:0000313" key="2">
    <source>
        <dbReference type="Proteomes" id="UP000807025"/>
    </source>
</evidence>
<evidence type="ECO:0000313" key="1">
    <source>
        <dbReference type="EMBL" id="KAF9490109.1"/>
    </source>
</evidence>
<proteinExistence type="predicted"/>
<comment type="caution">
    <text evidence="1">The sequence shown here is derived from an EMBL/GenBank/DDBJ whole genome shotgun (WGS) entry which is preliminary data.</text>
</comment>
<sequence length="54" mass="6107">MLGHLPGAWIVMRLGRSRSHLATGPISAESMNFLRLFQVVQVPRHRVATRRTPT</sequence>
<name>A0A9P5ZPP6_PLEER</name>
<dbReference type="EMBL" id="MU154650">
    <property type="protein sequence ID" value="KAF9490109.1"/>
    <property type="molecule type" value="Genomic_DNA"/>
</dbReference>